<evidence type="ECO:0000313" key="4">
    <source>
        <dbReference type="Proteomes" id="UP000735302"/>
    </source>
</evidence>
<dbReference type="Proteomes" id="UP000735302">
    <property type="component" value="Unassembled WGS sequence"/>
</dbReference>
<dbReference type="InterPro" id="IPR003961">
    <property type="entry name" value="FN3_dom"/>
</dbReference>
<reference evidence="3 4" key="1">
    <citation type="journal article" date="2021" name="Elife">
        <title>Chloroplast acquisition without the gene transfer in kleptoplastic sea slugs, Plakobranchus ocellatus.</title>
        <authorList>
            <person name="Maeda T."/>
            <person name="Takahashi S."/>
            <person name="Yoshida T."/>
            <person name="Shimamura S."/>
            <person name="Takaki Y."/>
            <person name="Nagai Y."/>
            <person name="Toyoda A."/>
            <person name="Suzuki Y."/>
            <person name="Arimoto A."/>
            <person name="Ishii H."/>
            <person name="Satoh N."/>
            <person name="Nishiyama T."/>
            <person name="Hasebe M."/>
            <person name="Maruyama T."/>
            <person name="Minagawa J."/>
            <person name="Obokata J."/>
            <person name="Shigenobu S."/>
        </authorList>
    </citation>
    <scope>NUCLEOTIDE SEQUENCE [LARGE SCALE GENOMIC DNA]</scope>
</reference>
<accession>A0AAV3ZJE3</accession>
<proteinExistence type="predicted"/>
<dbReference type="AlphaFoldDB" id="A0AAV3ZJE3"/>
<gene>
    <name evidence="3" type="ORF">PoB_002116200</name>
</gene>
<sequence>MDSAPPIFPPDNVGGGGGATGLLQMTWQPMPKSRWGGKTMEYRLFYRKHEEDENAMSGQWEIKTTENPYFYAYVGEENYYLRYDVMVQAKNEKGYGPNSSVAIVYSAEKLPELQPTFVAANALNGTAGLVEWIGVPNTREDAHGQIGGYQINYWEEGNTLCDGIFESDAQSINIYGDATEGLLIGMTPGERFGNFR</sequence>
<dbReference type="PANTHER" id="PTHR44170:SF6">
    <property type="entry name" value="CONTACTIN"/>
    <property type="match status" value="1"/>
</dbReference>
<dbReference type="InterPro" id="IPR013783">
    <property type="entry name" value="Ig-like_fold"/>
</dbReference>
<organism evidence="3 4">
    <name type="scientific">Plakobranchus ocellatus</name>
    <dbReference type="NCBI Taxonomy" id="259542"/>
    <lineage>
        <taxon>Eukaryota</taxon>
        <taxon>Metazoa</taxon>
        <taxon>Spiralia</taxon>
        <taxon>Lophotrochozoa</taxon>
        <taxon>Mollusca</taxon>
        <taxon>Gastropoda</taxon>
        <taxon>Heterobranchia</taxon>
        <taxon>Euthyneura</taxon>
        <taxon>Panpulmonata</taxon>
        <taxon>Sacoglossa</taxon>
        <taxon>Placobranchoidea</taxon>
        <taxon>Plakobranchidae</taxon>
        <taxon>Plakobranchus</taxon>
    </lineage>
</organism>
<keyword evidence="1" id="KW-1015">Disulfide bond</keyword>
<dbReference type="SUPFAM" id="SSF49265">
    <property type="entry name" value="Fibronectin type III"/>
    <property type="match status" value="2"/>
</dbReference>
<dbReference type="GO" id="GO:0098609">
    <property type="term" value="P:cell-cell adhesion"/>
    <property type="evidence" value="ECO:0007669"/>
    <property type="project" value="TreeGrafter"/>
</dbReference>
<dbReference type="GO" id="GO:0007411">
    <property type="term" value="P:axon guidance"/>
    <property type="evidence" value="ECO:0007669"/>
    <property type="project" value="TreeGrafter"/>
</dbReference>
<feature type="domain" description="Fibronectin type-III" evidence="2">
    <location>
        <begin position="9"/>
        <end position="109"/>
    </location>
</feature>
<dbReference type="Gene3D" id="2.60.40.10">
    <property type="entry name" value="Immunoglobulins"/>
    <property type="match status" value="2"/>
</dbReference>
<dbReference type="PROSITE" id="PS50853">
    <property type="entry name" value="FN3"/>
    <property type="match status" value="1"/>
</dbReference>
<comment type="caution">
    <text evidence="3">The sequence shown here is derived from an EMBL/GenBank/DDBJ whole genome shotgun (WGS) entry which is preliminary data.</text>
</comment>
<dbReference type="FunFam" id="2.60.40.10:FF:000035">
    <property type="entry name" value="Contactin 1"/>
    <property type="match status" value="1"/>
</dbReference>
<evidence type="ECO:0000256" key="1">
    <source>
        <dbReference type="ARBA" id="ARBA00023157"/>
    </source>
</evidence>
<dbReference type="GO" id="GO:0005886">
    <property type="term" value="C:plasma membrane"/>
    <property type="evidence" value="ECO:0007669"/>
    <property type="project" value="TreeGrafter"/>
</dbReference>
<dbReference type="EMBL" id="BLXT01002468">
    <property type="protein sequence ID" value="GFN94656.1"/>
    <property type="molecule type" value="Genomic_DNA"/>
</dbReference>
<keyword evidence="4" id="KW-1185">Reference proteome</keyword>
<name>A0AAV3ZJE3_9GAST</name>
<evidence type="ECO:0000313" key="3">
    <source>
        <dbReference type="EMBL" id="GFN94656.1"/>
    </source>
</evidence>
<protein>
    <submittedName>
        <fullName evidence="3">Contactin</fullName>
    </submittedName>
</protein>
<dbReference type="GO" id="GO:0030424">
    <property type="term" value="C:axon"/>
    <property type="evidence" value="ECO:0007669"/>
    <property type="project" value="TreeGrafter"/>
</dbReference>
<dbReference type="PANTHER" id="PTHR44170">
    <property type="entry name" value="PROTEIN SIDEKICK"/>
    <property type="match status" value="1"/>
</dbReference>
<dbReference type="InterPro" id="IPR036116">
    <property type="entry name" value="FN3_sf"/>
</dbReference>
<evidence type="ECO:0000259" key="2">
    <source>
        <dbReference type="PROSITE" id="PS50853"/>
    </source>
</evidence>